<evidence type="ECO:0000313" key="2">
    <source>
        <dbReference type="Proteomes" id="UP000054144"/>
    </source>
</evidence>
<reference evidence="1 2" key="1">
    <citation type="journal article" date="2015" name="Fungal Genet. Biol.">
        <title>Evolution of novel wood decay mechanisms in Agaricales revealed by the genome sequences of Fistulina hepatica and Cylindrobasidium torrendii.</title>
        <authorList>
            <person name="Floudas D."/>
            <person name="Held B.W."/>
            <person name="Riley R."/>
            <person name="Nagy L.G."/>
            <person name="Koehler G."/>
            <person name="Ransdell A.S."/>
            <person name="Younus H."/>
            <person name="Chow J."/>
            <person name="Chiniquy J."/>
            <person name="Lipzen A."/>
            <person name="Tritt A."/>
            <person name="Sun H."/>
            <person name="Haridas S."/>
            <person name="LaButti K."/>
            <person name="Ohm R.A."/>
            <person name="Kues U."/>
            <person name="Blanchette R.A."/>
            <person name="Grigoriev I.V."/>
            <person name="Minto R.E."/>
            <person name="Hibbett D.S."/>
        </authorList>
    </citation>
    <scope>NUCLEOTIDE SEQUENCE [LARGE SCALE GENOMIC DNA]</scope>
    <source>
        <strain evidence="1 2">ATCC 64428</strain>
    </source>
</reference>
<evidence type="ECO:0008006" key="3">
    <source>
        <dbReference type="Google" id="ProtNLM"/>
    </source>
</evidence>
<evidence type="ECO:0000313" key="1">
    <source>
        <dbReference type="EMBL" id="KIY48347.1"/>
    </source>
</evidence>
<dbReference type="AlphaFoldDB" id="A0A0D7ABJ0"/>
<keyword evidence="2" id="KW-1185">Reference proteome</keyword>
<proteinExistence type="predicted"/>
<gene>
    <name evidence="1" type="ORF">FISHEDRAFT_65848</name>
</gene>
<dbReference type="EMBL" id="KN881851">
    <property type="protein sequence ID" value="KIY48347.1"/>
    <property type="molecule type" value="Genomic_DNA"/>
</dbReference>
<organism evidence="1 2">
    <name type="scientific">Fistulina hepatica ATCC 64428</name>
    <dbReference type="NCBI Taxonomy" id="1128425"/>
    <lineage>
        <taxon>Eukaryota</taxon>
        <taxon>Fungi</taxon>
        <taxon>Dikarya</taxon>
        <taxon>Basidiomycota</taxon>
        <taxon>Agaricomycotina</taxon>
        <taxon>Agaricomycetes</taxon>
        <taxon>Agaricomycetidae</taxon>
        <taxon>Agaricales</taxon>
        <taxon>Fistulinaceae</taxon>
        <taxon>Fistulina</taxon>
    </lineage>
</organism>
<dbReference type="Proteomes" id="UP000054144">
    <property type="component" value="Unassembled WGS sequence"/>
</dbReference>
<name>A0A0D7ABJ0_9AGAR</name>
<sequence length="265" mass="29679">MFESRRLSWDSQTLQEIGIGPDDELLILRAQCGGKPVIYVFSPQPLEVTVKLSLVPQWEISHIYPIIPVTSTPSGEELTWRVKTHENGSLTELNTGLDVSYLFWEAKTTGTPASLNGRVCMDMDFCPLSSKLTPNNSVLLPINSVTPYLNNVLRALGLHTEAVTSFITYWLPSLSKHAYVALRLVPQAAYEKVAPLAIIPTPDVVTRIFMLFKGIEDVSIGEWQNARERASHDITFWKDLVAVDVEATTDAKKYRVIEWGGMEVF</sequence>
<protein>
    <recommendedName>
        <fullName evidence="3">Ubiquitin-like domain-containing protein</fullName>
    </recommendedName>
</protein>
<accession>A0A0D7ABJ0</accession>
<dbReference type="OrthoDB" id="428577at2759"/>